<keyword evidence="1" id="KW-0812">Transmembrane</keyword>
<evidence type="ECO:0000313" key="3">
    <source>
        <dbReference type="Proteomes" id="UP000095280"/>
    </source>
</evidence>
<name>A0A1I8GPU7_9PLAT</name>
<dbReference type="Proteomes" id="UP000095280">
    <property type="component" value="Unplaced"/>
</dbReference>
<proteinExistence type="predicted"/>
<evidence type="ECO:0000313" key="5">
    <source>
        <dbReference type="WBParaSite" id="maker-uti_cns_0006841-snap-gene-0.3-mRNA-1"/>
    </source>
</evidence>
<feature type="signal peptide" evidence="2">
    <location>
        <begin position="1"/>
        <end position="22"/>
    </location>
</feature>
<reference evidence="4 5" key="1">
    <citation type="submission" date="2016-11" db="UniProtKB">
        <authorList>
            <consortium name="WormBaseParasite"/>
        </authorList>
    </citation>
    <scope>IDENTIFICATION</scope>
</reference>
<feature type="chain" id="PRO_5011394945" evidence="2">
    <location>
        <begin position="23"/>
        <end position="131"/>
    </location>
</feature>
<evidence type="ECO:0000313" key="4">
    <source>
        <dbReference type="WBParaSite" id="maker-uti_cns_0002738-snap-gene-0.7-mRNA-1"/>
    </source>
</evidence>
<keyword evidence="3" id="KW-1185">Reference proteome</keyword>
<dbReference type="WBParaSite" id="maker-uti_cns_0002738-snap-gene-0.7-mRNA-1">
    <property type="protein sequence ID" value="maker-uti_cns_0002738-snap-gene-0.7-mRNA-1"/>
    <property type="gene ID" value="maker-uti_cns_0002738-snap-gene-0.7"/>
</dbReference>
<protein>
    <submittedName>
        <fullName evidence="4 5">Uncharacterized protein</fullName>
    </submittedName>
</protein>
<keyword evidence="1" id="KW-0472">Membrane</keyword>
<evidence type="ECO:0000256" key="2">
    <source>
        <dbReference type="SAM" id="SignalP"/>
    </source>
</evidence>
<feature type="transmembrane region" description="Helical" evidence="1">
    <location>
        <begin position="72"/>
        <end position="98"/>
    </location>
</feature>
<evidence type="ECO:0000256" key="1">
    <source>
        <dbReference type="SAM" id="Phobius"/>
    </source>
</evidence>
<keyword evidence="1" id="KW-1133">Transmembrane helix</keyword>
<organism evidence="3 4">
    <name type="scientific">Macrostomum lignano</name>
    <dbReference type="NCBI Taxonomy" id="282301"/>
    <lineage>
        <taxon>Eukaryota</taxon>
        <taxon>Metazoa</taxon>
        <taxon>Spiralia</taxon>
        <taxon>Lophotrochozoa</taxon>
        <taxon>Platyhelminthes</taxon>
        <taxon>Rhabditophora</taxon>
        <taxon>Macrostomorpha</taxon>
        <taxon>Macrostomida</taxon>
        <taxon>Macrostomidae</taxon>
        <taxon>Macrostomum</taxon>
    </lineage>
</organism>
<accession>A0A1I8GPU7</accession>
<dbReference type="AlphaFoldDB" id="A0A1I8GPU7"/>
<dbReference type="WBParaSite" id="maker-uti_cns_0006841-snap-gene-0.3-mRNA-1">
    <property type="protein sequence ID" value="maker-uti_cns_0006841-snap-gene-0.3-mRNA-1"/>
    <property type="gene ID" value="maker-uti_cns_0006841-snap-gene-0.3"/>
</dbReference>
<keyword evidence="2" id="KW-0732">Signal</keyword>
<sequence>MLCRLNICALAVLALLASGVASDGSGINFNMGKSGASIEVKKDDGNPFYYEMCKAGVSTQGIDTGCRRVWKALFYVCIAAGGLLALFLLSCCCCCCCAPCRKNRTVYRPVMNQTSHVVVTRPSYDAPMLQA</sequence>